<reference evidence="1 2" key="1">
    <citation type="submission" date="2017-07" db="EMBL/GenBank/DDBJ databases">
        <title>Tetzosporium hominis gen.nov. sp.nov.</title>
        <authorList>
            <person name="Tetz G."/>
            <person name="Tetz V."/>
        </authorList>
    </citation>
    <scope>NUCLEOTIDE SEQUENCE [LARGE SCALE GENOMIC DNA]</scope>
    <source>
        <strain evidence="1 2">VT-49</strain>
    </source>
</reference>
<evidence type="ECO:0000313" key="1">
    <source>
        <dbReference type="EMBL" id="OZS77432.1"/>
    </source>
</evidence>
<keyword evidence="2" id="KW-1185">Reference proteome</keyword>
<dbReference type="RefSeq" id="WP_094943777.1">
    <property type="nucleotide sequence ID" value="NZ_NOKQ01000235.1"/>
</dbReference>
<accession>A0A264W1H5</accession>
<dbReference type="AlphaFoldDB" id="A0A264W1H5"/>
<gene>
    <name evidence="1" type="ORF">CF394_11355</name>
</gene>
<sequence length="100" mass="11713">MKLFNPNNALILSGHRALYRSIPKSVKGIYTKIENGTLIWKVYFDEALTDHNKELLDEALTQIVSDFPNVTSIEEEYTYCPGALDFNNTFYHEWLFSRYE</sequence>
<comment type="caution">
    <text evidence="1">The sequence shown here is derived from an EMBL/GenBank/DDBJ whole genome shotgun (WGS) entry which is preliminary data.</text>
</comment>
<protein>
    <submittedName>
        <fullName evidence="1">Uncharacterized protein</fullName>
    </submittedName>
</protein>
<dbReference type="OrthoDB" id="2736524at2"/>
<name>A0A264W1H5_9BACL</name>
<dbReference type="InterPro" id="IPR058702">
    <property type="entry name" value="MafI2-like"/>
</dbReference>
<organism evidence="1 2">
    <name type="scientific">Tetzosporium hominis</name>
    <dbReference type="NCBI Taxonomy" id="2020506"/>
    <lineage>
        <taxon>Bacteria</taxon>
        <taxon>Bacillati</taxon>
        <taxon>Bacillota</taxon>
        <taxon>Bacilli</taxon>
        <taxon>Bacillales</taxon>
        <taxon>Caryophanaceae</taxon>
        <taxon>Tetzosporium</taxon>
    </lineage>
</organism>
<evidence type="ECO:0000313" key="2">
    <source>
        <dbReference type="Proteomes" id="UP000217065"/>
    </source>
</evidence>
<dbReference type="EMBL" id="NOKQ01000235">
    <property type="protein sequence ID" value="OZS77432.1"/>
    <property type="molecule type" value="Genomic_DNA"/>
</dbReference>
<dbReference type="Proteomes" id="UP000217065">
    <property type="component" value="Unassembled WGS sequence"/>
</dbReference>
<dbReference type="Pfam" id="PF26541">
    <property type="entry name" value="MafI2"/>
    <property type="match status" value="1"/>
</dbReference>
<proteinExistence type="predicted"/>